<dbReference type="GeneID" id="17088728"/>
<evidence type="ECO:0000259" key="11">
    <source>
        <dbReference type="SMART" id="SM01029"/>
    </source>
</evidence>
<dbReference type="KEGG" id="gsl:Gasu_27500"/>
<dbReference type="SUPFAM" id="SSF51011">
    <property type="entry name" value="Glycosyl hydrolase domain"/>
    <property type="match status" value="1"/>
</dbReference>
<sequence length="1038" mass="118205">MLRSYLFGFFLVVLFWQHGSAYNGTGVPKYNISDRLGYDKYSFLIDGERQYIFSGSWHYWRLPSPSLWRDIYEKYRAAGFNTATMYFNWDYHSPKSEVYSFFGVRDVQKVLEMAKEAGIYVIARPGPYINAETNAGGFPGWLVDIKGRARSAAPDYTAAWEQWFRAIHSQMVPWQYTTNGTIIIDQIENEYSNGDLIPEYMELLEQKTREQNITVPLSFNDASPSGHWAKGPGAVDMYAIDNYPQGFTCSDYTYMGSLDDFRLYHHEFNPTEPLYLSEFQGGSFNPWGGTGFGDCYKLTSSKFEKIFYKSNIIQGASLQNYYMTYGGSTWGWLPFPEVYTSYDYGAAISEARQLTEKYQTQKLLGYMLETVKPITKTEWLTNASIGNSDLTLEARVNPDTGTQFLYIRQNDLTSTAQQLTNITFSGIGGKYTVPQKKNTSIVINGQTAKILLAFYSTEDFNMVYSTTELMYHSKVDKQHALIFYAERNEFGELVLKFSSKPNVHVLQGAAEISWDADTRHLRLNYVLENETRVKVEDNNTSLLLVFATEGQAHLYWRQYAQNETVIVRGSYLLRSAEFTTSHKVSPLGPPTPGQPPVGVPPVGPPTPPHPSSPSEEKKYLMLRGDTSEETEIEIFTSPVDGIYWNGEPLKIIKTNSYSYVAKVPGPRQVTLPTLNNWKWKMETFEKYPNFDDSNWVLANKTTTNNPTKPVTLPVLYMDSYGFHFGDVWFRGHFNSSGQEQGITLDGDGGENGIYSVWLNGEFLGSTSGKKFFAFPSSTLTSKENVIAILLENMGHNEDYDANDDYKRPRGFIEAQLVGSSSNITWYIQGNIAGEDIVDFVRGQVNNGGLYGERHGWYLPGYPDQSWKQVQLPYRVNEAGVQWYRTHFSLNLPDDHDIPIGVRIIDKEYYRYRALIFVNGWMMGHYINYLGPQHLFYVPAGILKNHQRNDIAIAVWNEDSTNGGLGEVILERYGSYRGGVPVEDVYSPTYQEFEQCKTCQFHNCKATGIDCSKCLQCNCNCSKCDFTDGYCYLRCGCNN</sequence>
<keyword evidence="5 12" id="KW-0378">Hydrolase</keyword>
<dbReference type="OrthoDB" id="1657402at2759"/>
<dbReference type="InterPro" id="IPR008979">
    <property type="entry name" value="Galactose-bd-like_sf"/>
</dbReference>
<dbReference type="STRING" id="130081.M2XIP7"/>
<proteinExistence type="inferred from homology"/>
<feature type="compositionally biased region" description="Pro residues" evidence="9">
    <location>
        <begin position="587"/>
        <end position="611"/>
    </location>
</feature>
<dbReference type="InterPro" id="IPR036833">
    <property type="entry name" value="BetaGal_dom3_sf"/>
</dbReference>
<dbReference type="InterPro" id="IPR018954">
    <property type="entry name" value="Betagal_dom2"/>
</dbReference>
<comment type="catalytic activity">
    <reaction evidence="1">
        <text>Hydrolysis of terminal non-reducing beta-D-galactose residues in beta-D-galactosides.</text>
        <dbReference type="EC" id="3.2.1.23"/>
    </reaction>
</comment>
<dbReference type="InterPro" id="IPR037110">
    <property type="entry name" value="Betagal_dom2_sf"/>
</dbReference>
<dbReference type="PANTHER" id="PTHR23421">
    <property type="entry name" value="BETA-GALACTOSIDASE RELATED"/>
    <property type="match status" value="1"/>
</dbReference>
<dbReference type="InterPro" id="IPR017853">
    <property type="entry name" value="GH"/>
</dbReference>
<dbReference type="Gene3D" id="2.60.120.260">
    <property type="entry name" value="Galactose-binding domain-like"/>
    <property type="match status" value="2"/>
</dbReference>
<evidence type="ECO:0000256" key="6">
    <source>
        <dbReference type="ARBA" id="ARBA00023180"/>
    </source>
</evidence>
<dbReference type="EC" id="3.2.1.23" evidence="3"/>
<evidence type="ECO:0000256" key="7">
    <source>
        <dbReference type="ARBA" id="ARBA00023295"/>
    </source>
</evidence>
<dbReference type="PRINTS" id="PR00742">
    <property type="entry name" value="GLHYDRLASE35"/>
</dbReference>
<evidence type="ECO:0000256" key="9">
    <source>
        <dbReference type="SAM" id="MobiDB-lite"/>
    </source>
</evidence>
<evidence type="ECO:0000256" key="3">
    <source>
        <dbReference type="ARBA" id="ARBA00012756"/>
    </source>
</evidence>
<dbReference type="eggNOG" id="KOG0496">
    <property type="taxonomic scope" value="Eukaryota"/>
</dbReference>
<dbReference type="SUPFAM" id="SSF51445">
    <property type="entry name" value="(Trans)glycosidases"/>
    <property type="match status" value="1"/>
</dbReference>
<feature type="region of interest" description="Disordered" evidence="9">
    <location>
        <begin position="582"/>
        <end position="617"/>
    </location>
</feature>
<dbReference type="Pfam" id="PF10435">
    <property type="entry name" value="BetaGal_dom2"/>
    <property type="match status" value="1"/>
</dbReference>
<dbReference type="Gene3D" id="2.102.20.10">
    <property type="entry name" value="Beta-galactosidase, domain 2"/>
    <property type="match status" value="1"/>
</dbReference>
<organism evidence="12 13">
    <name type="scientific">Galdieria sulphuraria</name>
    <name type="common">Red alga</name>
    <dbReference type="NCBI Taxonomy" id="130081"/>
    <lineage>
        <taxon>Eukaryota</taxon>
        <taxon>Rhodophyta</taxon>
        <taxon>Bangiophyceae</taxon>
        <taxon>Galdieriales</taxon>
        <taxon>Galdieriaceae</taxon>
        <taxon>Galdieria</taxon>
    </lineage>
</organism>
<evidence type="ECO:0000313" key="13">
    <source>
        <dbReference type="Proteomes" id="UP000030680"/>
    </source>
</evidence>
<dbReference type="InterPro" id="IPR001944">
    <property type="entry name" value="Glycoside_Hdrlase_35"/>
</dbReference>
<dbReference type="SUPFAM" id="SSF117100">
    <property type="entry name" value="Beta-galactosidase LacA, domain 3"/>
    <property type="match status" value="1"/>
</dbReference>
<dbReference type="AlphaFoldDB" id="M2XIP7"/>
<dbReference type="Pfam" id="PF13364">
    <property type="entry name" value="BetaGal_ABD2"/>
    <property type="match status" value="2"/>
</dbReference>
<dbReference type="GO" id="GO:0005975">
    <property type="term" value="P:carbohydrate metabolic process"/>
    <property type="evidence" value="ECO:0007669"/>
    <property type="project" value="InterPro"/>
</dbReference>
<reference evidence="13" key="1">
    <citation type="journal article" date="2013" name="Science">
        <title>Gene transfer from bacteria and archaea facilitated evolution of an extremophilic eukaryote.</title>
        <authorList>
            <person name="Schonknecht G."/>
            <person name="Chen W.H."/>
            <person name="Ternes C.M."/>
            <person name="Barbier G.G."/>
            <person name="Shrestha R.P."/>
            <person name="Stanke M."/>
            <person name="Brautigam A."/>
            <person name="Baker B.J."/>
            <person name="Banfield J.F."/>
            <person name="Garavito R.M."/>
            <person name="Carr K."/>
            <person name="Wilkerson C."/>
            <person name="Rensing S.A."/>
            <person name="Gagneul D."/>
            <person name="Dickenson N.E."/>
            <person name="Oesterhelt C."/>
            <person name="Lercher M.J."/>
            <person name="Weber A.P."/>
        </authorList>
    </citation>
    <scope>NUCLEOTIDE SEQUENCE [LARGE SCALE GENOMIC DNA]</scope>
    <source>
        <strain evidence="13">074W</strain>
    </source>
</reference>
<dbReference type="Proteomes" id="UP000030680">
    <property type="component" value="Unassembled WGS sequence"/>
</dbReference>
<dbReference type="InterPro" id="IPR025300">
    <property type="entry name" value="BetaGal_jelly_roll_dom"/>
</dbReference>
<dbReference type="Gramene" id="EME29967">
    <property type="protein sequence ID" value="EME29967"/>
    <property type="gene ID" value="Gasu_27500"/>
</dbReference>
<dbReference type="Gene3D" id="3.20.20.80">
    <property type="entry name" value="Glycosidases"/>
    <property type="match status" value="1"/>
</dbReference>
<dbReference type="Pfam" id="PF01301">
    <property type="entry name" value="Glyco_hydro_35"/>
    <property type="match status" value="1"/>
</dbReference>
<name>M2XIP7_GALSU</name>
<gene>
    <name evidence="12" type="ORF">Gasu_27500</name>
</gene>
<evidence type="ECO:0000256" key="8">
    <source>
        <dbReference type="RuleBase" id="RU003679"/>
    </source>
</evidence>
<evidence type="ECO:0000256" key="1">
    <source>
        <dbReference type="ARBA" id="ARBA00001412"/>
    </source>
</evidence>
<dbReference type="EMBL" id="KB454504">
    <property type="protein sequence ID" value="EME29967.1"/>
    <property type="molecule type" value="Genomic_DNA"/>
</dbReference>
<comment type="similarity">
    <text evidence="2 8">Belongs to the glycosyl hydrolase 35 family.</text>
</comment>
<keyword evidence="4 10" id="KW-0732">Signal</keyword>
<dbReference type="RefSeq" id="XP_005706487.1">
    <property type="nucleotide sequence ID" value="XM_005706430.1"/>
</dbReference>
<dbReference type="InterPro" id="IPR031330">
    <property type="entry name" value="Gly_Hdrlase_35_cat"/>
</dbReference>
<evidence type="ECO:0000256" key="5">
    <source>
        <dbReference type="ARBA" id="ARBA00022801"/>
    </source>
</evidence>
<keyword evidence="7 12" id="KW-0326">Glycosidase</keyword>
<protein>
    <recommendedName>
        <fullName evidence="3">beta-galactosidase</fullName>
        <ecNumber evidence="3">3.2.1.23</ecNumber>
    </recommendedName>
</protein>
<dbReference type="GO" id="GO:0004565">
    <property type="term" value="F:beta-galactosidase activity"/>
    <property type="evidence" value="ECO:0007669"/>
    <property type="project" value="UniProtKB-EC"/>
</dbReference>
<dbReference type="Gene3D" id="2.60.390.10">
    <property type="entry name" value="Beta-galactosidase, domain 3"/>
    <property type="match status" value="1"/>
</dbReference>
<feature type="chain" id="PRO_5004028809" description="beta-galactosidase" evidence="10">
    <location>
        <begin position="22"/>
        <end position="1038"/>
    </location>
</feature>
<evidence type="ECO:0000256" key="10">
    <source>
        <dbReference type="SAM" id="SignalP"/>
    </source>
</evidence>
<evidence type="ECO:0000313" key="12">
    <source>
        <dbReference type="EMBL" id="EME29967.1"/>
    </source>
</evidence>
<evidence type="ECO:0000256" key="4">
    <source>
        <dbReference type="ARBA" id="ARBA00022729"/>
    </source>
</evidence>
<accession>M2XIP7</accession>
<feature type="domain" description="Beta-galactosidase" evidence="11">
    <location>
        <begin position="373"/>
        <end position="555"/>
    </location>
</feature>
<evidence type="ECO:0000256" key="2">
    <source>
        <dbReference type="ARBA" id="ARBA00009809"/>
    </source>
</evidence>
<keyword evidence="6" id="KW-0325">Glycoprotein</keyword>
<dbReference type="SMART" id="SM01029">
    <property type="entry name" value="BetaGal_dom2"/>
    <property type="match status" value="1"/>
</dbReference>
<dbReference type="SUPFAM" id="SSF49785">
    <property type="entry name" value="Galactose-binding domain-like"/>
    <property type="match status" value="2"/>
</dbReference>
<keyword evidence="13" id="KW-1185">Reference proteome</keyword>
<feature type="signal peptide" evidence="10">
    <location>
        <begin position="1"/>
        <end position="21"/>
    </location>
</feature>